<dbReference type="InterPro" id="IPR018114">
    <property type="entry name" value="TRYPSIN_HIS"/>
</dbReference>
<keyword evidence="3" id="KW-0106">Calcium</keyword>
<proteinExistence type="inferred from homology"/>
<dbReference type="MEROPS" id="S01.A19"/>
<evidence type="ECO:0000313" key="11">
    <source>
        <dbReference type="Proteomes" id="UP000002282"/>
    </source>
</evidence>
<evidence type="ECO:0000256" key="6">
    <source>
        <dbReference type="ARBA" id="ARBA00023180"/>
    </source>
</evidence>
<dbReference type="PANTHER" id="PTHR24252:SF7">
    <property type="entry name" value="HYALIN"/>
    <property type="match status" value="1"/>
</dbReference>
<dbReference type="Pfam" id="PF00089">
    <property type="entry name" value="Trypsin"/>
    <property type="match status" value="1"/>
</dbReference>
<evidence type="ECO:0000313" key="10">
    <source>
        <dbReference type="EMBL" id="EDW91912.2"/>
    </source>
</evidence>
<keyword evidence="2 8" id="KW-0732">Signal</keyword>
<dbReference type="SMR" id="B4P662"/>
<comment type="similarity">
    <text evidence="7">Belongs to the peptidase S1 family. CLIP subfamily.</text>
</comment>
<dbReference type="SUPFAM" id="SSF50494">
    <property type="entry name" value="Trypsin-like serine proteases"/>
    <property type="match status" value="1"/>
</dbReference>
<evidence type="ECO:0000256" key="2">
    <source>
        <dbReference type="ARBA" id="ARBA00022729"/>
    </source>
</evidence>
<dbReference type="PROSITE" id="PS00134">
    <property type="entry name" value="TRYPSIN_HIS"/>
    <property type="match status" value="1"/>
</dbReference>
<dbReference type="FunFam" id="2.40.10.10:FF:000028">
    <property type="entry name" value="Serine protease easter"/>
    <property type="match status" value="1"/>
</dbReference>
<dbReference type="GO" id="GO:0004252">
    <property type="term" value="F:serine-type endopeptidase activity"/>
    <property type="evidence" value="ECO:0007669"/>
    <property type="project" value="InterPro"/>
</dbReference>
<evidence type="ECO:0000256" key="8">
    <source>
        <dbReference type="SAM" id="SignalP"/>
    </source>
</evidence>
<keyword evidence="6" id="KW-0325">Glycoprotein</keyword>
<dbReference type="OrthoDB" id="547031at2759"/>
<dbReference type="PROSITE" id="PS50240">
    <property type="entry name" value="TRYPSIN_DOM"/>
    <property type="match status" value="1"/>
</dbReference>
<dbReference type="EMBL" id="CM000158">
    <property type="protein sequence ID" value="EDW91912.2"/>
    <property type="molecule type" value="Genomic_DNA"/>
</dbReference>
<gene>
    <name evidence="10" type="primary">Dyak\GE11797</name>
    <name evidence="10" type="synonym">dyak_GLEANR_12099</name>
    <name evidence="10" type="synonym">GE11797</name>
    <name evidence="10" type="ORF">Dyak_GE11797</name>
</gene>
<dbReference type="InterPro" id="IPR009003">
    <property type="entry name" value="Peptidase_S1_PA"/>
</dbReference>
<evidence type="ECO:0000256" key="5">
    <source>
        <dbReference type="ARBA" id="ARBA00023157"/>
    </source>
</evidence>
<organism evidence="10 11">
    <name type="scientific">Drosophila yakuba</name>
    <name type="common">Fruit fly</name>
    <dbReference type="NCBI Taxonomy" id="7245"/>
    <lineage>
        <taxon>Eukaryota</taxon>
        <taxon>Metazoa</taxon>
        <taxon>Ecdysozoa</taxon>
        <taxon>Arthropoda</taxon>
        <taxon>Hexapoda</taxon>
        <taxon>Insecta</taxon>
        <taxon>Pterygota</taxon>
        <taxon>Neoptera</taxon>
        <taxon>Endopterygota</taxon>
        <taxon>Diptera</taxon>
        <taxon>Brachycera</taxon>
        <taxon>Muscomorpha</taxon>
        <taxon>Ephydroidea</taxon>
        <taxon>Drosophilidae</taxon>
        <taxon>Drosophila</taxon>
        <taxon>Sophophora</taxon>
    </lineage>
</organism>
<feature type="signal peptide" evidence="8">
    <location>
        <begin position="1"/>
        <end position="24"/>
    </location>
</feature>
<dbReference type="InterPro" id="IPR001254">
    <property type="entry name" value="Trypsin_dom"/>
</dbReference>
<dbReference type="AlphaFoldDB" id="B4P662"/>
<dbReference type="PANTHER" id="PTHR24252">
    <property type="entry name" value="ACROSIN-RELATED"/>
    <property type="match status" value="1"/>
</dbReference>
<dbReference type="eggNOG" id="KOG3627">
    <property type="taxonomic scope" value="Eukaryota"/>
</dbReference>
<dbReference type="InterPro" id="IPR043504">
    <property type="entry name" value="Peptidase_S1_PA_chymotrypsin"/>
</dbReference>
<dbReference type="CDD" id="cd00190">
    <property type="entry name" value="Tryp_SPc"/>
    <property type="match status" value="1"/>
</dbReference>
<evidence type="ECO:0000256" key="3">
    <source>
        <dbReference type="ARBA" id="ARBA00022837"/>
    </source>
</evidence>
<reference evidence="10 11" key="1">
    <citation type="journal article" date="2007" name="Nature">
        <title>Evolution of genes and genomes on the Drosophila phylogeny.</title>
        <authorList>
            <consortium name="Drosophila 12 Genomes Consortium"/>
            <person name="Clark A.G."/>
            <person name="Eisen M.B."/>
            <person name="Smith D.R."/>
            <person name="Bergman C.M."/>
            <person name="Oliver B."/>
            <person name="Markow T.A."/>
            <person name="Kaufman T.C."/>
            <person name="Kellis M."/>
            <person name="Gelbart W."/>
            <person name="Iyer V.N."/>
            <person name="Pollard D.A."/>
            <person name="Sackton T.B."/>
            <person name="Larracuente A.M."/>
            <person name="Singh N.D."/>
            <person name="Abad J.P."/>
            <person name="Abt D.N."/>
            <person name="Adryan B."/>
            <person name="Aguade M."/>
            <person name="Akashi H."/>
            <person name="Anderson W.W."/>
            <person name="Aquadro C.F."/>
            <person name="Ardell D.H."/>
            <person name="Arguello R."/>
            <person name="Artieri C.G."/>
            <person name="Barbash D.A."/>
            <person name="Barker D."/>
            <person name="Barsanti P."/>
            <person name="Batterham P."/>
            <person name="Batzoglou S."/>
            <person name="Begun D."/>
            <person name="Bhutkar A."/>
            <person name="Blanco E."/>
            <person name="Bosak S.A."/>
            <person name="Bradley R.K."/>
            <person name="Brand A.D."/>
            <person name="Brent M.R."/>
            <person name="Brooks A.N."/>
            <person name="Brown R.H."/>
            <person name="Butlin R.K."/>
            <person name="Caggese C."/>
            <person name="Calvi B.R."/>
            <person name="Bernardo de Carvalho A."/>
            <person name="Caspi A."/>
            <person name="Castrezana S."/>
            <person name="Celniker S.E."/>
            <person name="Chang J.L."/>
            <person name="Chapple C."/>
            <person name="Chatterji S."/>
            <person name="Chinwalla A."/>
            <person name="Civetta A."/>
            <person name="Clifton S.W."/>
            <person name="Comeron J.M."/>
            <person name="Costello J.C."/>
            <person name="Coyne J.A."/>
            <person name="Daub J."/>
            <person name="David R.G."/>
            <person name="Delcher A.L."/>
            <person name="Delehaunty K."/>
            <person name="Do C.B."/>
            <person name="Ebling H."/>
            <person name="Edwards K."/>
            <person name="Eickbush T."/>
            <person name="Evans J.D."/>
            <person name="Filipski A."/>
            <person name="Findeiss S."/>
            <person name="Freyhult E."/>
            <person name="Fulton L."/>
            <person name="Fulton R."/>
            <person name="Garcia A.C."/>
            <person name="Gardiner A."/>
            <person name="Garfield D.A."/>
            <person name="Garvin B.E."/>
            <person name="Gibson G."/>
            <person name="Gilbert D."/>
            <person name="Gnerre S."/>
            <person name="Godfrey J."/>
            <person name="Good R."/>
            <person name="Gotea V."/>
            <person name="Gravely B."/>
            <person name="Greenberg A.J."/>
            <person name="Griffiths-Jones S."/>
            <person name="Gross S."/>
            <person name="Guigo R."/>
            <person name="Gustafson E.A."/>
            <person name="Haerty W."/>
            <person name="Hahn M.W."/>
            <person name="Halligan D.L."/>
            <person name="Halpern A.L."/>
            <person name="Halter G.M."/>
            <person name="Han M.V."/>
            <person name="Heger A."/>
            <person name="Hillier L."/>
            <person name="Hinrichs A.S."/>
            <person name="Holmes I."/>
            <person name="Hoskins R.A."/>
            <person name="Hubisz M.J."/>
            <person name="Hultmark D."/>
            <person name="Huntley M.A."/>
            <person name="Jaffe D.B."/>
            <person name="Jagadeeshan S."/>
            <person name="Jeck W.R."/>
            <person name="Johnson J."/>
            <person name="Jones C.D."/>
            <person name="Jordan W.C."/>
            <person name="Karpen G.H."/>
            <person name="Kataoka E."/>
            <person name="Keightley P.D."/>
            <person name="Kheradpour P."/>
            <person name="Kirkness E.F."/>
            <person name="Koerich L.B."/>
            <person name="Kristiansen K."/>
            <person name="Kudrna D."/>
            <person name="Kulathinal R.J."/>
            <person name="Kumar S."/>
            <person name="Kwok R."/>
            <person name="Lander E."/>
            <person name="Langley C.H."/>
            <person name="Lapoint R."/>
            <person name="Lazzaro B.P."/>
            <person name="Lee S.J."/>
            <person name="Levesque L."/>
            <person name="Li R."/>
            <person name="Lin C.F."/>
            <person name="Lin M.F."/>
            <person name="Lindblad-Toh K."/>
            <person name="Llopart A."/>
            <person name="Long M."/>
            <person name="Low L."/>
            <person name="Lozovsky E."/>
            <person name="Lu J."/>
            <person name="Luo M."/>
            <person name="Machado C.A."/>
            <person name="Makalowski W."/>
            <person name="Marzo M."/>
            <person name="Matsuda M."/>
            <person name="Matzkin L."/>
            <person name="McAllister B."/>
            <person name="McBride C.S."/>
            <person name="McKernan B."/>
            <person name="McKernan K."/>
            <person name="Mendez-Lago M."/>
            <person name="Minx P."/>
            <person name="Mollenhauer M.U."/>
            <person name="Montooth K."/>
            <person name="Mount S.M."/>
            <person name="Mu X."/>
            <person name="Myers E."/>
            <person name="Negre B."/>
            <person name="Newfeld S."/>
            <person name="Nielsen R."/>
            <person name="Noor M.A."/>
            <person name="O'Grady P."/>
            <person name="Pachter L."/>
            <person name="Papaceit M."/>
            <person name="Parisi M.J."/>
            <person name="Parisi M."/>
            <person name="Parts L."/>
            <person name="Pedersen J.S."/>
            <person name="Pesole G."/>
            <person name="Phillippy A.M."/>
            <person name="Ponting C.P."/>
            <person name="Pop M."/>
            <person name="Porcelli D."/>
            <person name="Powell J.R."/>
            <person name="Prohaska S."/>
            <person name="Pruitt K."/>
            <person name="Puig M."/>
            <person name="Quesneville H."/>
            <person name="Ram K.R."/>
            <person name="Rand D."/>
            <person name="Rasmussen M.D."/>
            <person name="Reed L.K."/>
            <person name="Reenan R."/>
            <person name="Reily A."/>
            <person name="Remington K.A."/>
            <person name="Rieger T.T."/>
            <person name="Ritchie M.G."/>
            <person name="Robin C."/>
            <person name="Rogers Y.H."/>
            <person name="Rohde C."/>
            <person name="Rozas J."/>
            <person name="Rubenfield M.J."/>
            <person name="Ruiz A."/>
            <person name="Russo S."/>
            <person name="Salzberg S.L."/>
            <person name="Sanchez-Gracia A."/>
            <person name="Saranga D.J."/>
            <person name="Sato H."/>
            <person name="Schaeffer S.W."/>
            <person name="Schatz M.C."/>
            <person name="Schlenke T."/>
            <person name="Schwartz R."/>
            <person name="Segarra C."/>
            <person name="Singh R.S."/>
            <person name="Sirot L."/>
            <person name="Sirota M."/>
            <person name="Sisneros N.B."/>
            <person name="Smith C.D."/>
            <person name="Smith T.F."/>
            <person name="Spieth J."/>
            <person name="Stage D.E."/>
            <person name="Stark A."/>
            <person name="Stephan W."/>
            <person name="Strausberg R.L."/>
            <person name="Strempel S."/>
            <person name="Sturgill D."/>
            <person name="Sutton G."/>
            <person name="Sutton G.G."/>
            <person name="Tao W."/>
            <person name="Teichmann S."/>
            <person name="Tobari Y.N."/>
            <person name="Tomimura Y."/>
            <person name="Tsolas J.M."/>
            <person name="Valente V.L."/>
            <person name="Venter E."/>
            <person name="Venter J.C."/>
            <person name="Vicario S."/>
            <person name="Vieira F.G."/>
            <person name="Vilella A.J."/>
            <person name="Villasante A."/>
            <person name="Walenz B."/>
            <person name="Wang J."/>
            <person name="Wasserman M."/>
            <person name="Watts T."/>
            <person name="Wilson D."/>
            <person name="Wilson R.K."/>
            <person name="Wing R.A."/>
            <person name="Wolfner M.F."/>
            <person name="Wong A."/>
            <person name="Wong G.K."/>
            <person name="Wu C.I."/>
            <person name="Wu G."/>
            <person name="Yamamoto D."/>
            <person name="Yang H.P."/>
            <person name="Yang S.P."/>
            <person name="Yorke J.A."/>
            <person name="Yoshida K."/>
            <person name="Zdobnov E."/>
            <person name="Zhang P."/>
            <person name="Zhang Y."/>
            <person name="Zimin A.V."/>
            <person name="Baldwin J."/>
            <person name="Abdouelleil A."/>
            <person name="Abdulkadir J."/>
            <person name="Abebe A."/>
            <person name="Abera B."/>
            <person name="Abreu J."/>
            <person name="Acer S.C."/>
            <person name="Aftuck L."/>
            <person name="Alexander A."/>
            <person name="An P."/>
            <person name="Anderson E."/>
            <person name="Anderson S."/>
            <person name="Arachi H."/>
            <person name="Azer M."/>
            <person name="Bachantsang P."/>
            <person name="Barry A."/>
            <person name="Bayul T."/>
            <person name="Berlin A."/>
            <person name="Bessette D."/>
            <person name="Bloom T."/>
            <person name="Blye J."/>
            <person name="Boguslavskiy L."/>
            <person name="Bonnet C."/>
            <person name="Boukhgalter B."/>
            <person name="Bourzgui I."/>
            <person name="Brown A."/>
            <person name="Cahill P."/>
            <person name="Channer S."/>
            <person name="Cheshatsang Y."/>
            <person name="Chuda L."/>
            <person name="Citroen M."/>
            <person name="Collymore A."/>
            <person name="Cooke P."/>
            <person name="Costello M."/>
            <person name="D'Aco K."/>
            <person name="Daza R."/>
            <person name="De Haan G."/>
            <person name="DeGray S."/>
            <person name="DeMaso C."/>
            <person name="Dhargay N."/>
            <person name="Dooley K."/>
            <person name="Dooley E."/>
            <person name="Doricent M."/>
            <person name="Dorje P."/>
            <person name="Dorjee K."/>
            <person name="Dupes A."/>
            <person name="Elong R."/>
            <person name="Falk J."/>
            <person name="Farina A."/>
            <person name="Faro S."/>
            <person name="Ferguson D."/>
            <person name="Fisher S."/>
            <person name="Foley C.D."/>
            <person name="Franke A."/>
            <person name="Friedrich D."/>
            <person name="Gadbois L."/>
            <person name="Gearin G."/>
            <person name="Gearin C.R."/>
            <person name="Giannoukos G."/>
            <person name="Goode T."/>
            <person name="Graham J."/>
            <person name="Grandbois E."/>
            <person name="Grewal S."/>
            <person name="Gyaltsen K."/>
            <person name="Hafez N."/>
            <person name="Hagos B."/>
            <person name="Hall J."/>
            <person name="Henson C."/>
            <person name="Hollinger A."/>
            <person name="Honan T."/>
            <person name="Huard M.D."/>
            <person name="Hughes L."/>
            <person name="Hurhula B."/>
            <person name="Husby M.E."/>
            <person name="Kamat A."/>
            <person name="Kanga B."/>
            <person name="Kashin S."/>
            <person name="Khazanovich D."/>
            <person name="Kisner P."/>
            <person name="Lance K."/>
            <person name="Lara M."/>
            <person name="Lee W."/>
            <person name="Lennon N."/>
            <person name="Letendre F."/>
            <person name="LeVine R."/>
            <person name="Lipovsky A."/>
            <person name="Liu X."/>
            <person name="Liu J."/>
            <person name="Liu S."/>
            <person name="Lokyitsang T."/>
            <person name="Lokyitsang Y."/>
            <person name="Lubonja R."/>
            <person name="Lui A."/>
            <person name="MacDonald P."/>
            <person name="Magnisalis V."/>
            <person name="Maru K."/>
            <person name="Matthews C."/>
            <person name="McCusker W."/>
            <person name="McDonough S."/>
            <person name="Mehta T."/>
            <person name="Meldrim J."/>
            <person name="Meneus L."/>
            <person name="Mihai O."/>
            <person name="Mihalev A."/>
            <person name="Mihova T."/>
            <person name="Mittelman R."/>
            <person name="Mlenga V."/>
            <person name="Montmayeur A."/>
            <person name="Mulrain L."/>
            <person name="Navidi A."/>
            <person name="Naylor J."/>
            <person name="Negash T."/>
            <person name="Nguyen T."/>
            <person name="Nguyen N."/>
            <person name="Nicol R."/>
            <person name="Norbu C."/>
            <person name="Norbu N."/>
            <person name="Novod N."/>
            <person name="O'Neill B."/>
            <person name="Osman S."/>
            <person name="Markiewicz E."/>
            <person name="Oyono O.L."/>
            <person name="Patti C."/>
            <person name="Phunkhang P."/>
            <person name="Pierre F."/>
            <person name="Priest M."/>
            <person name="Raghuraman S."/>
            <person name="Rege F."/>
            <person name="Reyes R."/>
            <person name="Rise C."/>
            <person name="Rogov P."/>
            <person name="Ross K."/>
            <person name="Ryan E."/>
            <person name="Settipalli S."/>
            <person name="Shea T."/>
            <person name="Sherpa N."/>
            <person name="Shi L."/>
            <person name="Shih D."/>
            <person name="Sparrow T."/>
            <person name="Spaulding J."/>
            <person name="Stalker J."/>
            <person name="Stange-Thomann N."/>
            <person name="Stavropoulos S."/>
            <person name="Stone C."/>
            <person name="Strader C."/>
            <person name="Tesfaye S."/>
            <person name="Thomson T."/>
            <person name="Thoulutsang Y."/>
            <person name="Thoulutsang D."/>
            <person name="Topham K."/>
            <person name="Topping I."/>
            <person name="Tsamla T."/>
            <person name="Vassiliev H."/>
            <person name="Vo A."/>
            <person name="Wangchuk T."/>
            <person name="Wangdi T."/>
            <person name="Weiand M."/>
            <person name="Wilkinson J."/>
            <person name="Wilson A."/>
            <person name="Yadav S."/>
            <person name="Young G."/>
            <person name="Yu Q."/>
            <person name="Zembek L."/>
            <person name="Zhong D."/>
            <person name="Zimmer A."/>
            <person name="Zwirko Z."/>
            <person name="Jaffe D.B."/>
            <person name="Alvarez P."/>
            <person name="Brockman W."/>
            <person name="Butler J."/>
            <person name="Chin C."/>
            <person name="Gnerre S."/>
            <person name="Grabherr M."/>
            <person name="Kleber M."/>
            <person name="Mauceli E."/>
            <person name="MacCallum I."/>
        </authorList>
    </citation>
    <scope>NUCLEOTIDE SEQUENCE [LARGE SCALE GENOMIC DNA]</scope>
    <source>
        <strain evidence="11">Tai18E2 / Tucson 14021-0261.01</strain>
    </source>
</reference>
<keyword evidence="11" id="KW-1185">Reference proteome</keyword>
<feature type="chain" id="PRO_5006458740" description="Peptidase S1 domain-containing protein" evidence="8">
    <location>
        <begin position="25"/>
        <end position="282"/>
    </location>
</feature>
<dbReference type="GO" id="GO:0046872">
    <property type="term" value="F:metal ion binding"/>
    <property type="evidence" value="ECO:0007669"/>
    <property type="project" value="UniProtKB-KW"/>
</dbReference>
<sequence>MKHTLTGALLACLILGHRISVGYSYLLDADCGASKYTYRITGGKNTAAMLTPWLAYLHINSTFICGGSLLNHWFVLTAAHCFYNVSATILVRLGENDASQKIDCNEFECAAPYSEFVVMQRFIYPLYRTAHNYDIALGKLNRHVAYTDSIRPICLMLNPQWQGYLDTIKYFTIFGWGATNVSKVSDKLQHTRIPQIDRFSCRYWYGYNVDRTHICAGESRHYVGIGDSGGPLGNLVDYNQAKRFFQFGIVSHLRHPFQGVSVFTNILSYSHWIHRTITANSS</sequence>
<keyword evidence="5" id="KW-1015">Disulfide bond</keyword>
<evidence type="ECO:0000256" key="1">
    <source>
        <dbReference type="ARBA" id="ARBA00022723"/>
    </source>
</evidence>
<dbReference type="GO" id="GO:0006508">
    <property type="term" value="P:proteolysis"/>
    <property type="evidence" value="ECO:0007669"/>
    <property type="project" value="InterPro"/>
</dbReference>
<accession>B4P662</accession>
<keyword evidence="4" id="KW-0865">Zymogen</keyword>
<dbReference type="PRINTS" id="PR00722">
    <property type="entry name" value="CHYMOTRYPSIN"/>
</dbReference>
<name>B4P662_DROYA</name>
<feature type="domain" description="Peptidase S1" evidence="9">
    <location>
        <begin position="40"/>
        <end position="278"/>
    </location>
</feature>
<dbReference type="KEGG" id="dya:Dyak_GE11797"/>
<dbReference type="Proteomes" id="UP000002282">
    <property type="component" value="Chromosome 2R"/>
</dbReference>
<reference evidence="10 11" key="2">
    <citation type="journal article" date="2007" name="PLoS Biol.">
        <title>Principles of genome evolution in the Drosophila melanogaster species group.</title>
        <authorList>
            <person name="Ranz J.M."/>
            <person name="Maurin D."/>
            <person name="Chan Y.S."/>
            <person name="von Grotthuss M."/>
            <person name="Hillier L.W."/>
            <person name="Roote J."/>
            <person name="Ashburner M."/>
            <person name="Bergman C.M."/>
        </authorList>
    </citation>
    <scope>NUCLEOTIDE SEQUENCE [LARGE SCALE GENOMIC DNA]</scope>
    <source>
        <strain evidence="11">Tai18E2 / Tucson 14021-0261.01</strain>
    </source>
</reference>
<evidence type="ECO:0000256" key="4">
    <source>
        <dbReference type="ARBA" id="ARBA00023145"/>
    </source>
</evidence>
<evidence type="ECO:0000256" key="7">
    <source>
        <dbReference type="ARBA" id="ARBA00024195"/>
    </source>
</evidence>
<dbReference type="HOGENOM" id="CLU_790560_0_0_1"/>
<dbReference type="InterPro" id="IPR001314">
    <property type="entry name" value="Peptidase_S1A"/>
</dbReference>
<dbReference type="Gene3D" id="2.40.10.10">
    <property type="entry name" value="Trypsin-like serine proteases"/>
    <property type="match status" value="2"/>
</dbReference>
<evidence type="ECO:0000259" key="9">
    <source>
        <dbReference type="PROSITE" id="PS50240"/>
    </source>
</evidence>
<keyword evidence="1" id="KW-0479">Metal-binding</keyword>
<protein>
    <recommendedName>
        <fullName evidence="9">Peptidase S1 domain-containing protein</fullName>
    </recommendedName>
</protein>
<dbReference type="SMART" id="SM00020">
    <property type="entry name" value="Tryp_SPc"/>
    <property type="match status" value="1"/>
</dbReference>